<dbReference type="Gene3D" id="2.40.50.150">
    <property type="match status" value="1"/>
</dbReference>
<gene>
    <name evidence="13" type="primary">rpa2</name>
    <name evidence="13" type="ORF">CMESO_523</name>
</gene>
<dbReference type="Gene3D" id="3.90.1110.10">
    <property type="entry name" value="RNA polymerase Rpb2, domain 2"/>
    <property type="match status" value="1"/>
</dbReference>
<dbReference type="Pfam" id="PF04563">
    <property type="entry name" value="RNA_pol_Rpb2_1"/>
    <property type="match status" value="1"/>
</dbReference>
<dbReference type="PANTHER" id="PTHR20856">
    <property type="entry name" value="DNA-DIRECTED RNA POLYMERASE I SUBUNIT 2"/>
    <property type="match status" value="1"/>
</dbReference>
<dbReference type="GO" id="GO:0032549">
    <property type="term" value="F:ribonucleoside binding"/>
    <property type="evidence" value="ECO:0007669"/>
    <property type="project" value="InterPro"/>
</dbReference>
<evidence type="ECO:0000256" key="7">
    <source>
        <dbReference type="RuleBase" id="RU363031"/>
    </source>
</evidence>
<evidence type="ECO:0000256" key="2">
    <source>
        <dbReference type="ARBA" id="ARBA00022478"/>
    </source>
</evidence>
<dbReference type="InterPro" id="IPR007645">
    <property type="entry name" value="RNA_pol_Rpb2_3"/>
</dbReference>
<dbReference type="Pfam" id="PF04561">
    <property type="entry name" value="RNA_pol_Rpb2_2"/>
    <property type="match status" value="1"/>
</dbReference>
<dbReference type="InterPro" id="IPR007121">
    <property type="entry name" value="RNA_pol_bsu_CS"/>
</dbReference>
<dbReference type="InterPro" id="IPR007120">
    <property type="entry name" value="DNA-dir_RNAP_su2_dom"/>
</dbReference>
<evidence type="ECO:0000256" key="6">
    <source>
        <dbReference type="RuleBase" id="RU000434"/>
    </source>
</evidence>
<dbReference type="Pfam" id="PF04560">
    <property type="entry name" value="RNA_pol_Rpb2_7"/>
    <property type="match status" value="1"/>
</dbReference>
<feature type="domain" description="RNA polymerase Rpb2" evidence="12">
    <location>
        <begin position="441"/>
        <end position="502"/>
    </location>
</feature>
<protein>
    <recommendedName>
        <fullName evidence="7">DNA-directed RNA polymerase subunit beta</fullName>
        <ecNumber evidence="7">2.7.7.6</ecNumber>
    </recommendedName>
</protein>
<keyword evidence="13" id="KW-0542">Nucleomorph</keyword>
<evidence type="ECO:0000259" key="10">
    <source>
        <dbReference type="Pfam" id="PF04561"/>
    </source>
</evidence>
<sequence length="1127" mass="130094">MKFFESSLALKRLQSLIRIHVDSFNFSISQGFFFIILFIKNSINFLKNKKKNIFFELFGFHVSTPSFYLNKKKIKKIPRQCRELKVSYGGDFLIGIASLFEKKKKGFIFRIGEIPIMIRSMKCNLFYQKKKQLTEIDEEEVEVGGYFIIKGQEKMLRLLIVPKKNTPLVCSRINNVQRGDLCTSLSCSLRSVDRVQTSRTIHLHYLTTGSIHVRIVVKKKEFFFPIIILIKSLNEISDQQLFECLIKNNQGDKYLINRVMIMLKEAHQFCDLKERLKILDFLGQILKIAFPENLSNNVKISEIFLSKYIFVHLGNNRKSKADLFFFMMLKLVFTQKGICLEDNPDSIDSQEFLLPGHLLLMYFKEKIEISSRYDYSFQYQNIGNLPKGDTLPLIEKKKLYKKLIGKVFGKIHHGIFQTISTGSLMINLDQELVQTNGLSVSLERINFGRFLSYFRSLHRGKFFLDLKTTSSRKLWPQSWGFICPVHTPDGLLCGILNHLSFSVVFSSCNPINRGTLIRYFNRYLQKLFFSSPKKSTIPLIIDGKIIGFAPKFSLKNFVDRFRSEKVSNIGFFPICFEILFVSRFHSKSFFPHLILSTEDGRLLRPLKWQTKKKKIAFLIRGEYEDFLRNSSEIELLGSLEQNFLNIDNFDYQINFIEKFTKGSHREIEASSIFSTIAGATPFSEMNQSPRDIYQCQMSKQSVGTPFYTFWRRDDSKSYFLITPQIPICRNKIIQDGLCLDSFPNGFNSVVSVISYTGFDMEDGMVINKSSIQRGFSMINISNSIDLSITSKSFQKNKTKNKFKEILFNRNFLKIGHTIKKGDPLAPCQIMKNIGKKTKTFFCYKGIEKTIVEQMKIFFCKTEKIEGERNIIKLRSRRRPSTGDKFASRHGQKGVFSFDYSSENLPFSDLGIIPEIIFNPHGLPSRMTIGVILESIAGKTGALHGVFQDSTPFRFGQNRPAGYHFGEKLRKSGFQFFGNEILYSGYTGEPFVVDVFVGIVNYQRLRHMVLDKFQISNFGPRNSLTRQPIKGRKSGGSIRFGEMERDAILGQGCTFLLHDRIQTSSDLHSVKIGIKKGIFLNNKGQLFKKEKGNQRNSEFHRKILLPYVLRFLVSELSSINIKIVVFSN</sequence>
<dbReference type="Gene3D" id="2.40.270.10">
    <property type="entry name" value="DNA-directed RNA polymerase, subunit 2, domain 6"/>
    <property type="match status" value="1"/>
</dbReference>
<comment type="function">
    <text evidence="7">DNA-dependent RNA polymerase catalyzes the transcription of DNA into RNA using the four ribonucleoside triphosphates as substrates.</text>
</comment>
<evidence type="ECO:0000313" key="13">
    <source>
        <dbReference type="EMBL" id="AFP65667.1"/>
    </source>
</evidence>
<evidence type="ECO:0000256" key="5">
    <source>
        <dbReference type="ARBA" id="ARBA00023163"/>
    </source>
</evidence>
<proteinExistence type="inferred from homology"/>
<dbReference type="SUPFAM" id="SSF64484">
    <property type="entry name" value="beta and beta-prime subunits of DNA dependent RNA-polymerase"/>
    <property type="match status" value="1"/>
</dbReference>
<name>J7G2H5_9CRYP</name>
<keyword evidence="2 7" id="KW-0240">DNA-directed RNA polymerase</keyword>
<accession>J7G2H5</accession>
<evidence type="ECO:0000256" key="4">
    <source>
        <dbReference type="ARBA" id="ARBA00022695"/>
    </source>
</evidence>
<dbReference type="InterPro" id="IPR007641">
    <property type="entry name" value="RNA_pol_Rpb2_7"/>
</dbReference>
<organism evidence="13 14">
    <name type="scientific">Chroomonas mesostigmatica CCMP1168</name>
    <dbReference type="NCBI Taxonomy" id="1195612"/>
    <lineage>
        <taxon>Eukaryota</taxon>
        <taxon>Cryptophyceae</taxon>
        <taxon>Pyrenomonadales</taxon>
        <taxon>Chroomonadaceae</taxon>
        <taxon>Chroomonas</taxon>
    </lineage>
</organism>
<dbReference type="InterPro" id="IPR007642">
    <property type="entry name" value="RNA_pol_Rpb2_2"/>
</dbReference>
<comment type="similarity">
    <text evidence="1 6">Belongs to the RNA polymerase beta chain family.</text>
</comment>
<dbReference type="AlphaFoldDB" id="J7G2H5"/>
<comment type="catalytic activity">
    <reaction evidence="7">
        <text>RNA(n) + a ribonucleoside 5'-triphosphate = RNA(n+1) + diphosphate</text>
        <dbReference type="Rhea" id="RHEA:21248"/>
        <dbReference type="Rhea" id="RHEA-COMP:14527"/>
        <dbReference type="Rhea" id="RHEA-COMP:17342"/>
        <dbReference type="ChEBI" id="CHEBI:33019"/>
        <dbReference type="ChEBI" id="CHEBI:61557"/>
        <dbReference type="ChEBI" id="CHEBI:140395"/>
        <dbReference type="EC" id="2.7.7.6"/>
    </reaction>
</comment>
<feature type="domain" description="RNA polymerase Rpb2" evidence="10">
    <location>
        <begin position="189"/>
        <end position="350"/>
    </location>
</feature>
<dbReference type="InterPro" id="IPR007644">
    <property type="entry name" value="RNA_pol_bsu_protrusion"/>
</dbReference>
<dbReference type="GO" id="GO:0003899">
    <property type="term" value="F:DNA-directed RNA polymerase activity"/>
    <property type="evidence" value="ECO:0007669"/>
    <property type="project" value="UniProtKB-EC"/>
</dbReference>
<evidence type="ECO:0000256" key="3">
    <source>
        <dbReference type="ARBA" id="ARBA00022679"/>
    </source>
</evidence>
<dbReference type="GO" id="GO:0000428">
    <property type="term" value="C:DNA-directed RNA polymerase complex"/>
    <property type="evidence" value="ECO:0007669"/>
    <property type="project" value="UniProtKB-KW"/>
</dbReference>
<feature type="domain" description="DNA-directed RNA polymerase subunit 2 hybrid-binding" evidence="8">
    <location>
        <begin position="676"/>
        <end position="1032"/>
    </location>
</feature>
<dbReference type="Gene3D" id="3.90.1100.10">
    <property type="match status" value="1"/>
</dbReference>
<geneLocation type="nucleomorph" evidence="13"/>
<dbReference type="InterPro" id="IPR014724">
    <property type="entry name" value="RNA_pol_RPB2_OB-fold"/>
</dbReference>
<dbReference type="EMBL" id="CP003682">
    <property type="protein sequence ID" value="AFP65667.1"/>
    <property type="molecule type" value="Genomic_DNA"/>
</dbReference>
<evidence type="ECO:0000259" key="9">
    <source>
        <dbReference type="Pfam" id="PF04560"/>
    </source>
</evidence>
<feature type="domain" description="RNA polymerase beta subunit protrusion" evidence="11">
    <location>
        <begin position="16"/>
        <end position="368"/>
    </location>
</feature>
<keyword evidence="5 7" id="KW-0804">Transcription</keyword>
<evidence type="ECO:0000259" key="8">
    <source>
        <dbReference type="Pfam" id="PF00562"/>
    </source>
</evidence>
<keyword evidence="3 7" id="KW-0808">Transferase</keyword>
<dbReference type="Pfam" id="PF04565">
    <property type="entry name" value="RNA_pol_Rpb2_3"/>
    <property type="match status" value="1"/>
</dbReference>
<dbReference type="EC" id="2.7.7.6" evidence="7"/>
<dbReference type="CDD" id="cd00653">
    <property type="entry name" value="RNA_pol_B_RPB2"/>
    <property type="match status" value="1"/>
</dbReference>
<keyword evidence="4 7" id="KW-0548">Nucleotidyltransferase</keyword>
<reference evidence="13 14" key="1">
    <citation type="journal article" date="2012" name="Genome Biol. Evol.">
        <title>Nucleomorph genome sequence of the cryptophyte alga Chroomonas mesostigmatica CCMP1168 reveals lineage-specific gene loss and genome complexity.</title>
        <authorList>
            <person name="Moore C.E."/>
            <person name="Curtis B."/>
            <person name="Mills T."/>
            <person name="Tanifuji G."/>
            <person name="Archibald J.M."/>
        </authorList>
    </citation>
    <scope>NUCLEOTIDE SEQUENCE [LARGE SCALE GENOMIC DNA]</scope>
    <source>
        <strain evidence="13 14">CCMP1168</strain>
    </source>
</reference>
<dbReference type="InterPro" id="IPR037034">
    <property type="entry name" value="RNA_pol_Rpb2_2_sf"/>
</dbReference>
<evidence type="ECO:0000256" key="1">
    <source>
        <dbReference type="ARBA" id="ARBA00006835"/>
    </source>
</evidence>
<evidence type="ECO:0000313" key="14">
    <source>
        <dbReference type="Proteomes" id="UP000243348"/>
    </source>
</evidence>
<dbReference type="GO" id="GO:0003677">
    <property type="term" value="F:DNA binding"/>
    <property type="evidence" value="ECO:0007669"/>
    <property type="project" value="InterPro"/>
</dbReference>
<dbReference type="Gene3D" id="3.90.1800.10">
    <property type="entry name" value="RNA polymerase alpha subunit dimerisation domain"/>
    <property type="match status" value="1"/>
</dbReference>
<dbReference type="GO" id="GO:0006351">
    <property type="term" value="P:DNA-templated transcription"/>
    <property type="evidence" value="ECO:0007669"/>
    <property type="project" value="InterPro"/>
</dbReference>
<dbReference type="Gene3D" id="3.90.1070.20">
    <property type="match status" value="1"/>
</dbReference>
<dbReference type="PROSITE" id="PS01166">
    <property type="entry name" value="RNA_POL_BETA"/>
    <property type="match status" value="1"/>
</dbReference>
<dbReference type="InterPro" id="IPR015712">
    <property type="entry name" value="DNA-dir_RNA_pol_su2"/>
</dbReference>
<dbReference type="InterPro" id="IPR037033">
    <property type="entry name" value="DNA-dir_RNAP_su2_hyb_sf"/>
</dbReference>
<feature type="domain" description="RNA polymerase Rpb2" evidence="9">
    <location>
        <begin position="1035"/>
        <end position="1125"/>
    </location>
</feature>
<dbReference type="Pfam" id="PF00562">
    <property type="entry name" value="RNA_pol_Rpb2_6"/>
    <property type="match status" value="1"/>
</dbReference>
<evidence type="ECO:0000259" key="12">
    <source>
        <dbReference type="Pfam" id="PF04565"/>
    </source>
</evidence>
<evidence type="ECO:0000259" key="11">
    <source>
        <dbReference type="Pfam" id="PF04563"/>
    </source>
</evidence>
<dbReference type="Proteomes" id="UP000243348">
    <property type="component" value="Nucleomorph 3"/>
</dbReference>